<evidence type="ECO:0000313" key="2">
    <source>
        <dbReference type="EMBL" id="TCD60336.1"/>
    </source>
</evidence>
<feature type="domain" description="Hypervirulence associated protein TUDOR" evidence="1">
    <location>
        <begin position="252"/>
        <end position="311"/>
    </location>
</feature>
<proteinExistence type="predicted"/>
<dbReference type="AlphaFoldDB" id="A0A4R0R2Y1"/>
<gene>
    <name evidence="2" type="ORF">EIP91_010345</name>
</gene>
<dbReference type="Gene3D" id="2.30.30.1060">
    <property type="match status" value="1"/>
</dbReference>
<protein>
    <recommendedName>
        <fullName evidence="1">Hypervirulence associated protein TUDOR domain-containing protein</fullName>
    </recommendedName>
</protein>
<reference evidence="2 3" key="1">
    <citation type="submission" date="2018-11" db="EMBL/GenBank/DDBJ databases">
        <title>Genome assembly of Steccherinum ochraceum LE-BIN_3174, the white-rot fungus of the Steccherinaceae family (The Residual Polyporoid clade, Polyporales, Basidiomycota).</title>
        <authorList>
            <person name="Fedorova T.V."/>
            <person name="Glazunova O.A."/>
            <person name="Landesman E.O."/>
            <person name="Moiseenko K.V."/>
            <person name="Psurtseva N.V."/>
            <person name="Savinova O.S."/>
            <person name="Shakhova N.V."/>
            <person name="Tyazhelova T.V."/>
            <person name="Vasina D.V."/>
        </authorList>
    </citation>
    <scope>NUCLEOTIDE SEQUENCE [LARGE SCALE GENOMIC DNA]</scope>
    <source>
        <strain evidence="2 3">LE-BIN_3174</strain>
    </source>
</reference>
<dbReference type="InterPro" id="IPR036770">
    <property type="entry name" value="Ankyrin_rpt-contain_sf"/>
</dbReference>
<sequence>LDAVKANFERRVSAHGGDDAARKSAADDIYALRWGPTRVPIYNLLLLATIIEPDKRAGILAVTRWLASDANVPVNGRDVSGTTAIHHSISTKPAFDPEFAQILLDAGGDVMIRNRYGETAVFEAGKIFESHKADVVEKATTAIKWYLTHGGSVDIKDNDGMSARGMLEDSRVVHSRRGGATVAKLYQMIEVEDRRRRVKDGRCCTFCGLEPPKDAPLLSPTNSISFLENYHRNCKVMSKQVESKDGQPIEAGDTVFTKIRGGKREGKVEHVIADEEDLKEAGGVGVRIVNPPKVVFTDQHGHKVAHNPGTLTHMEGSG</sequence>
<dbReference type="STRING" id="92696.A0A4R0R2Y1"/>
<dbReference type="OrthoDB" id="432970at2759"/>
<dbReference type="Proteomes" id="UP000292702">
    <property type="component" value="Unassembled WGS sequence"/>
</dbReference>
<dbReference type="EMBL" id="RWJN01000616">
    <property type="protein sequence ID" value="TCD60336.1"/>
    <property type="molecule type" value="Genomic_DNA"/>
</dbReference>
<dbReference type="Gene3D" id="1.25.40.20">
    <property type="entry name" value="Ankyrin repeat-containing domain"/>
    <property type="match status" value="1"/>
</dbReference>
<keyword evidence="3" id="KW-1185">Reference proteome</keyword>
<comment type="caution">
    <text evidence="2">The sequence shown here is derived from an EMBL/GenBank/DDBJ whole genome shotgun (WGS) entry which is preliminary data.</text>
</comment>
<dbReference type="InterPro" id="IPR021331">
    <property type="entry name" value="Hva1_TUDOR"/>
</dbReference>
<accession>A0A4R0R2Y1</accession>
<evidence type="ECO:0000259" key="1">
    <source>
        <dbReference type="Pfam" id="PF11160"/>
    </source>
</evidence>
<dbReference type="Pfam" id="PF11160">
    <property type="entry name" value="Hva1_TUDOR"/>
    <property type="match status" value="1"/>
</dbReference>
<evidence type="ECO:0000313" key="3">
    <source>
        <dbReference type="Proteomes" id="UP000292702"/>
    </source>
</evidence>
<organism evidence="2 3">
    <name type="scientific">Steccherinum ochraceum</name>
    <dbReference type="NCBI Taxonomy" id="92696"/>
    <lineage>
        <taxon>Eukaryota</taxon>
        <taxon>Fungi</taxon>
        <taxon>Dikarya</taxon>
        <taxon>Basidiomycota</taxon>
        <taxon>Agaricomycotina</taxon>
        <taxon>Agaricomycetes</taxon>
        <taxon>Polyporales</taxon>
        <taxon>Steccherinaceae</taxon>
        <taxon>Steccherinum</taxon>
    </lineage>
</organism>
<feature type="non-terminal residue" evidence="2">
    <location>
        <position position="1"/>
    </location>
</feature>
<dbReference type="SUPFAM" id="SSF48403">
    <property type="entry name" value="Ankyrin repeat"/>
    <property type="match status" value="1"/>
</dbReference>
<name>A0A4R0R2Y1_9APHY</name>